<dbReference type="AlphaFoldDB" id="A0A1I1IS91"/>
<keyword evidence="4" id="KW-1185">Reference proteome</keyword>
<dbReference type="EMBL" id="FOLO01000008">
    <property type="protein sequence ID" value="SFC36090.1"/>
    <property type="molecule type" value="Genomic_DNA"/>
</dbReference>
<feature type="chain" id="PRO_5011652379" evidence="1">
    <location>
        <begin position="20"/>
        <end position="301"/>
    </location>
</feature>
<dbReference type="Gene3D" id="3.20.20.370">
    <property type="entry name" value="Glycoside hydrolase/deacetylase"/>
    <property type="match status" value="1"/>
</dbReference>
<dbReference type="Proteomes" id="UP000198862">
    <property type="component" value="Unassembled WGS sequence"/>
</dbReference>
<keyword evidence="1" id="KW-0732">Signal</keyword>
<sequence>MYKLLCLFITLFAAASGQAQEIAITFDDVPRPDSRLFSGEERTQKLIAALRKSKVPDIFLFVTTNNITEKSKKRVEAYIEAGFHLGNHSHSHFSAHKKHIETYLSDITVARNQLKGFKNNMPFYRYPYLHEGNDRKTRDRIRQHLREMSYKNGYVTVDNYDWYMDSLLQRALVNGKKVDYDALKNAYITVLWQSILFYDEIANKTLGRSPKHVLLLHENDMAALFIDDLIEHIREQGWKVISPQEAYKDPIAFTIPDVLFNGQGRVAAIAKSKGWDEKLLRDVGSSEDYLDDYFKNNNVFK</sequence>
<dbReference type="PANTHER" id="PTHR10587">
    <property type="entry name" value="GLYCOSYL TRANSFERASE-RELATED"/>
    <property type="match status" value="1"/>
</dbReference>
<evidence type="ECO:0000313" key="4">
    <source>
        <dbReference type="Proteomes" id="UP000198862"/>
    </source>
</evidence>
<dbReference type="RefSeq" id="WP_091982378.1">
    <property type="nucleotide sequence ID" value="NZ_FOLO01000008.1"/>
</dbReference>
<gene>
    <name evidence="3" type="ORF">SAMN02745724_01495</name>
</gene>
<evidence type="ECO:0000313" key="3">
    <source>
        <dbReference type="EMBL" id="SFC36090.1"/>
    </source>
</evidence>
<name>A0A1I1IS91_9GAMM</name>
<dbReference type="InterPro" id="IPR011330">
    <property type="entry name" value="Glyco_hydro/deAcase_b/a-brl"/>
</dbReference>
<proteinExistence type="predicted"/>
<dbReference type="OrthoDB" id="115239at2"/>
<reference evidence="3 4" key="1">
    <citation type="submission" date="2016-10" db="EMBL/GenBank/DDBJ databases">
        <authorList>
            <person name="de Groot N.N."/>
        </authorList>
    </citation>
    <scope>NUCLEOTIDE SEQUENCE [LARGE SCALE GENOMIC DNA]</scope>
    <source>
        <strain evidence="3 4">DSM 6059</strain>
    </source>
</reference>
<protein>
    <submittedName>
        <fullName evidence="3">Polysaccharide deacetylase</fullName>
    </submittedName>
</protein>
<evidence type="ECO:0000256" key="1">
    <source>
        <dbReference type="SAM" id="SignalP"/>
    </source>
</evidence>
<organism evidence="3 4">
    <name type="scientific">Pseudoalteromonas denitrificans DSM 6059</name>
    <dbReference type="NCBI Taxonomy" id="1123010"/>
    <lineage>
        <taxon>Bacteria</taxon>
        <taxon>Pseudomonadati</taxon>
        <taxon>Pseudomonadota</taxon>
        <taxon>Gammaproteobacteria</taxon>
        <taxon>Alteromonadales</taxon>
        <taxon>Pseudoalteromonadaceae</taxon>
        <taxon>Pseudoalteromonas</taxon>
    </lineage>
</organism>
<feature type="signal peptide" evidence="1">
    <location>
        <begin position="1"/>
        <end position="19"/>
    </location>
</feature>
<accession>A0A1I1IS91</accession>
<dbReference type="STRING" id="1123010.SAMN02745724_01495"/>
<feature type="domain" description="NodB homology" evidence="2">
    <location>
        <begin position="20"/>
        <end position="241"/>
    </location>
</feature>
<evidence type="ECO:0000259" key="2">
    <source>
        <dbReference type="PROSITE" id="PS51677"/>
    </source>
</evidence>
<dbReference type="Pfam" id="PF01522">
    <property type="entry name" value="Polysacc_deac_1"/>
    <property type="match status" value="1"/>
</dbReference>
<dbReference type="InterPro" id="IPR002509">
    <property type="entry name" value="NODB_dom"/>
</dbReference>
<dbReference type="GO" id="GO:0016810">
    <property type="term" value="F:hydrolase activity, acting on carbon-nitrogen (but not peptide) bonds"/>
    <property type="evidence" value="ECO:0007669"/>
    <property type="project" value="InterPro"/>
</dbReference>
<dbReference type="SUPFAM" id="SSF88713">
    <property type="entry name" value="Glycoside hydrolase/deacetylase"/>
    <property type="match status" value="1"/>
</dbReference>
<dbReference type="InterPro" id="IPR050248">
    <property type="entry name" value="Polysacc_deacetylase_ArnD"/>
</dbReference>
<dbReference type="PROSITE" id="PS51677">
    <property type="entry name" value="NODB"/>
    <property type="match status" value="1"/>
</dbReference>
<dbReference type="GO" id="GO:0005975">
    <property type="term" value="P:carbohydrate metabolic process"/>
    <property type="evidence" value="ECO:0007669"/>
    <property type="project" value="InterPro"/>
</dbReference>